<evidence type="ECO:0000256" key="3">
    <source>
        <dbReference type="PROSITE-ProRule" id="PRU00176"/>
    </source>
</evidence>
<keyword evidence="2" id="KW-0539">Nucleus</keyword>
<evidence type="ECO:0000259" key="5">
    <source>
        <dbReference type="PROSITE" id="PS50102"/>
    </source>
</evidence>
<name>A0AAN9QLM4_PHACN</name>
<proteinExistence type="predicted"/>
<keyword evidence="7" id="KW-1185">Reference proteome</keyword>
<keyword evidence="3" id="KW-0694">RNA-binding</keyword>
<gene>
    <name evidence="6" type="ORF">VNO80_27971</name>
</gene>
<dbReference type="InterPro" id="IPR035979">
    <property type="entry name" value="RBD_domain_sf"/>
</dbReference>
<accession>A0AAN9QLM4</accession>
<dbReference type="PANTHER" id="PTHR48033:SF10">
    <property type="entry name" value="RNA-BINDING PROTEIN SQUID"/>
    <property type="match status" value="1"/>
</dbReference>
<dbReference type="Proteomes" id="UP001374584">
    <property type="component" value="Unassembled WGS sequence"/>
</dbReference>
<evidence type="ECO:0000256" key="4">
    <source>
        <dbReference type="SAM" id="MobiDB-lite"/>
    </source>
</evidence>
<sequence>MLDLFHQIAQDPPPRSYESKIFPEGLQLEPSEAICGQIQHQSCPEESVWCTFTTTSCHYRSSQAGYLDSTRWKWVSKERSKSTKVMELLIKSDGRTIYDLSSIPASSEEFCVDKGSCSGFREQFNTEKASMDYYPSQHHLQFESEPGAYHGDFNDELVKPSSNPRDPSSGKLFVGGISWETSQESFFNYFSKYGEVTDSVIMTNKLSGRPRGFGFVTFADSAVADEVLAQEHTIDGRVVEVKRTVPREDMEGIGVLKTKKIFVGGIPQLFSDDELRGYFLPYGDVIECQIMVDHNTGRSRGFGFVTFDNEDSVEKVFSVGKIHEIGGKQVEIKRAEPKRSGVDHSSTSRKSYGGFGNGMDGYGGNSSRNRNHGKRGGHYTDSGMNGAYGYFEGSFGGSAATVYGGYCGYGYGFGYGGPMYCYGGYGLNSFGNPGVYGGGTIPHVDGNAYGRNGSFNRISGYDSGKGAEKDDGPTTGRYHPYWK</sequence>
<dbReference type="Gene3D" id="3.30.70.330">
    <property type="match status" value="2"/>
</dbReference>
<reference evidence="6 7" key="1">
    <citation type="submission" date="2024-01" db="EMBL/GenBank/DDBJ databases">
        <title>The genomes of 5 underutilized Papilionoideae crops provide insights into root nodulation and disease resistanc.</title>
        <authorList>
            <person name="Jiang F."/>
        </authorList>
    </citation>
    <scope>NUCLEOTIDE SEQUENCE [LARGE SCALE GENOMIC DNA]</scope>
    <source>
        <strain evidence="6">JINMINGXINNONG_FW02</strain>
        <tissue evidence="6">Leaves</tissue>
    </source>
</reference>
<feature type="domain" description="RRM" evidence="5">
    <location>
        <begin position="170"/>
        <end position="246"/>
    </location>
</feature>
<dbReference type="SMART" id="SM00360">
    <property type="entry name" value="RRM"/>
    <property type="match status" value="2"/>
</dbReference>
<evidence type="ECO:0000313" key="7">
    <source>
        <dbReference type="Proteomes" id="UP001374584"/>
    </source>
</evidence>
<evidence type="ECO:0000313" key="6">
    <source>
        <dbReference type="EMBL" id="KAK7335868.1"/>
    </source>
</evidence>
<dbReference type="EMBL" id="JAYMYR010000010">
    <property type="protein sequence ID" value="KAK7335868.1"/>
    <property type="molecule type" value="Genomic_DNA"/>
</dbReference>
<comment type="subcellular location">
    <subcellularLocation>
        <location evidence="1">Nucleus</location>
    </subcellularLocation>
</comment>
<evidence type="ECO:0000256" key="1">
    <source>
        <dbReference type="ARBA" id="ARBA00004123"/>
    </source>
</evidence>
<dbReference type="Pfam" id="PF00076">
    <property type="entry name" value="RRM_1"/>
    <property type="match status" value="2"/>
</dbReference>
<organism evidence="6 7">
    <name type="scientific">Phaseolus coccineus</name>
    <name type="common">Scarlet runner bean</name>
    <name type="synonym">Phaseolus multiflorus</name>
    <dbReference type="NCBI Taxonomy" id="3886"/>
    <lineage>
        <taxon>Eukaryota</taxon>
        <taxon>Viridiplantae</taxon>
        <taxon>Streptophyta</taxon>
        <taxon>Embryophyta</taxon>
        <taxon>Tracheophyta</taxon>
        <taxon>Spermatophyta</taxon>
        <taxon>Magnoliopsida</taxon>
        <taxon>eudicotyledons</taxon>
        <taxon>Gunneridae</taxon>
        <taxon>Pentapetalae</taxon>
        <taxon>rosids</taxon>
        <taxon>fabids</taxon>
        <taxon>Fabales</taxon>
        <taxon>Fabaceae</taxon>
        <taxon>Papilionoideae</taxon>
        <taxon>50 kb inversion clade</taxon>
        <taxon>NPAAA clade</taxon>
        <taxon>indigoferoid/millettioid clade</taxon>
        <taxon>Phaseoleae</taxon>
        <taxon>Phaseolus</taxon>
    </lineage>
</organism>
<dbReference type="PANTHER" id="PTHR48033">
    <property type="entry name" value="RNA-BINDING (RRM/RBD/RNP MOTIFS) FAMILY PROTEIN"/>
    <property type="match status" value="1"/>
</dbReference>
<dbReference type="CDD" id="cd12325">
    <property type="entry name" value="RRM1_hnRNPA_hnRNPD_like"/>
    <property type="match status" value="1"/>
</dbReference>
<dbReference type="GO" id="GO:0003723">
    <property type="term" value="F:RNA binding"/>
    <property type="evidence" value="ECO:0007669"/>
    <property type="project" value="UniProtKB-UniRule"/>
</dbReference>
<comment type="caution">
    <text evidence="6">The sequence shown here is derived from an EMBL/GenBank/DDBJ whole genome shotgun (WGS) entry which is preliminary data.</text>
</comment>
<feature type="domain" description="RRM" evidence="5">
    <location>
        <begin position="259"/>
        <end position="337"/>
    </location>
</feature>
<dbReference type="InterPro" id="IPR000504">
    <property type="entry name" value="RRM_dom"/>
</dbReference>
<dbReference type="FunFam" id="3.30.70.330:FF:000580">
    <property type="entry name" value="RNA-binding (RRM/RBD/RNP motifs) family protein"/>
    <property type="match status" value="1"/>
</dbReference>
<evidence type="ECO:0000256" key="2">
    <source>
        <dbReference type="ARBA" id="ARBA00023242"/>
    </source>
</evidence>
<dbReference type="SUPFAM" id="SSF54928">
    <property type="entry name" value="RNA-binding domain, RBD"/>
    <property type="match status" value="2"/>
</dbReference>
<dbReference type="FunFam" id="3.30.70.330:FF:000051">
    <property type="entry name" value="Heterogeneous nuclear ribonucleoprotein 1"/>
    <property type="match status" value="1"/>
</dbReference>
<protein>
    <recommendedName>
        <fullName evidence="5">RRM domain-containing protein</fullName>
    </recommendedName>
</protein>
<dbReference type="GO" id="GO:0010468">
    <property type="term" value="P:regulation of gene expression"/>
    <property type="evidence" value="ECO:0007669"/>
    <property type="project" value="TreeGrafter"/>
</dbReference>
<dbReference type="PROSITE" id="PS50102">
    <property type="entry name" value="RRM"/>
    <property type="match status" value="2"/>
</dbReference>
<dbReference type="InterPro" id="IPR012677">
    <property type="entry name" value="Nucleotide-bd_a/b_plait_sf"/>
</dbReference>
<feature type="region of interest" description="Disordered" evidence="4">
    <location>
        <begin position="460"/>
        <end position="483"/>
    </location>
</feature>
<dbReference type="AlphaFoldDB" id="A0AAN9QLM4"/>
<dbReference type="GO" id="GO:0000785">
    <property type="term" value="C:chromatin"/>
    <property type="evidence" value="ECO:0007669"/>
    <property type="project" value="TreeGrafter"/>
</dbReference>
<dbReference type="GO" id="GO:0005654">
    <property type="term" value="C:nucleoplasm"/>
    <property type="evidence" value="ECO:0007669"/>
    <property type="project" value="TreeGrafter"/>
</dbReference>